<dbReference type="Pfam" id="PF14559">
    <property type="entry name" value="TPR_19"/>
    <property type="match status" value="1"/>
</dbReference>
<dbReference type="PROSITE" id="PS50005">
    <property type="entry name" value="TPR"/>
    <property type="match status" value="2"/>
</dbReference>
<evidence type="ECO:0000256" key="5">
    <source>
        <dbReference type="ARBA" id="ARBA00022989"/>
    </source>
</evidence>
<comment type="caution">
    <text evidence="10">The sequence shown here is derived from an EMBL/GenBank/DDBJ whole genome shotgun (WGS) entry which is preliminary data.</text>
</comment>
<evidence type="ECO:0000313" key="11">
    <source>
        <dbReference type="Proteomes" id="UP000265816"/>
    </source>
</evidence>
<feature type="transmembrane region" description="Helical" evidence="8">
    <location>
        <begin position="284"/>
        <end position="300"/>
    </location>
</feature>
<dbReference type="InterPro" id="IPR011990">
    <property type="entry name" value="TPR-like_helical_dom_sf"/>
</dbReference>
<comment type="similarity">
    <text evidence="2">Belongs to the peptidase S54 family.</text>
</comment>
<accession>A0A398B2H8</accession>
<protein>
    <submittedName>
        <fullName evidence="10">Rhomboid family intramembrane serine protease</fullName>
    </submittedName>
</protein>
<dbReference type="GO" id="GO:0006508">
    <property type="term" value="P:proteolysis"/>
    <property type="evidence" value="ECO:0007669"/>
    <property type="project" value="UniProtKB-KW"/>
</dbReference>
<keyword evidence="5 8" id="KW-1133">Transmembrane helix</keyword>
<gene>
    <name evidence="10" type="ORF">D1970_14700</name>
</gene>
<dbReference type="EMBL" id="QWVT01000024">
    <property type="protein sequence ID" value="RID83851.1"/>
    <property type="molecule type" value="Genomic_DNA"/>
</dbReference>
<sequence>MNYLEEYRLWSTAHFLIADAGYELGDVVEDGQELLLVNPENRGAQMVRLVLSDLNWANQLRREIEFMLDNAKKLKRELGAKDLKILNVYYTQYSPVDDFEELLAQSRNGMDIDTIIVDSETGITALAKIRQRFGAKQEYVEQESYSEDEVRAMIDLTLSEAGKKAKKNLAPEQGKPWVSYLLIAISVLVFLAMTAAGGSTDTQNLIEFGAKFNPLILDGEWWRFFAPIFIHIGLLHLFMNSLALYYLGPVVEQIYGHARFLFIYIFAGFAGVLASFLYSPNLSAGASGAIWGCFGALLYFGVNNKRIFFKTMGSSILTILAINLAFSLTVPGIDISAHLGGLAGGFAASAVAHFPGNQKRLQQFAVLAALALSVSGLLYYGFSQNYALVDEKSMLMFAQEKIQKEEYRSAEQALSEYTVDEGESADTLFLLSFAEIRLGKIEEAKEHLHSALESNPDFHEASYNLALVYMEEKNYRKAKDYAEKAVALKPDNKDYMEILNTINDYLESPASG</sequence>
<keyword evidence="7" id="KW-0802">TPR repeat</keyword>
<evidence type="ECO:0000313" key="10">
    <source>
        <dbReference type="EMBL" id="RID83851.1"/>
    </source>
</evidence>
<feature type="transmembrane region" description="Helical" evidence="8">
    <location>
        <begin position="260"/>
        <end position="278"/>
    </location>
</feature>
<keyword evidence="3 8" id="KW-0812">Transmembrane</keyword>
<evidence type="ECO:0000256" key="8">
    <source>
        <dbReference type="SAM" id="Phobius"/>
    </source>
</evidence>
<feature type="transmembrane region" description="Helical" evidence="8">
    <location>
        <begin position="307"/>
        <end position="329"/>
    </location>
</feature>
<dbReference type="SUPFAM" id="SSF144091">
    <property type="entry name" value="Rhomboid-like"/>
    <property type="match status" value="1"/>
</dbReference>
<dbReference type="PROSITE" id="PS50293">
    <property type="entry name" value="TPR_REGION"/>
    <property type="match status" value="1"/>
</dbReference>
<feature type="transmembrane region" description="Helical" evidence="8">
    <location>
        <begin position="224"/>
        <end position="248"/>
    </location>
</feature>
<feature type="transmembrane region" description="Helical" evidence="8">
    <location>
        <begin position="364"/>
        <end position="382"/>
    </location>
</feature>
<proteinExistence type="inferred from homology"/>
<dbReference type="OrthoDB" id="9813074at2"/>
<dbReference type="SUPFAM" id="SSF48452">
    <property type="entry name" value="TPR-like"/>
    <property type="match status" value="1"/>
</dbReference>
<keyword evidence="11" id="KW-1185">Reference proteome</keyword>
<dbReference type="RefSeq" id="WP_119113626.1">
    <property type="nucleotide sequence ID" value="NZ_CBCSEO010000005.1"/>
</dbReference>
<dbReference type="Gene3D" id="1.25.40.10">
    <property type="entry name" value="Tetratricopeptide repeat domain"/>
    <property type="match status" value="1"/>
</dbReference>
<feature type="transmembrane region" description="Helical" evidence="8">
    <location>
        <begin position="177"/>
        <end position="196"/>
    </location>
</feature>
<dbReference type="InterPro" id="IPR050925">
    <property type="entry name" value="Rhomboid_protease_S54"/>
</dbReference>
<evidence type="ECO:0000256" key="3">
    <source>
        <dbReference type="ARBA" id="ARBA00022692"/>
    </source>
</evidence>
<feature type="repeat" description="TPR" evidence="7">
    <location>
        <begin position="459"/>
        <end position="492"/>
    </location>
</feature>
<dbReference type="PANTHER" id="PTHR43731">
    <property type="entry name" value="RHOMBOID PROTEASE"/>
    <property type="match status" value="1"/>
</dbReference>
<dbReference type="GO" id="GO:0016020">
    <property type="term" value="C:membrane"/>
    <property type="evidence" value="ECO:0007669"/>
    <property type="project" value="UniProtKB-SubCell"/>
</dbReference>
<evidence type="ECO:0000256" key="6">
    <source>
        <dbReference type="ARBA" id="ARBA00023136"/>
    </source>
</evidence>
<dbReference type="InterPro" id="IPR022764">
    <property type="entry name" value="Peptidase_S54_rhomboid_dom"/>
</dbReference>
<keyword evidence="4" id="KW-0378">Hydrolase</keyword>
<dbReference type="InterPro" id="IPR019734">
    <property type="entry name" value="TPR_rpt"/>
</dbReference>
<evidence type="ECO:0000256" key="4">
    <source>
        <dbReference type="ARBA" id="ARBA00022801"/>
    </source>
</evidence>
<dbReference type="Gene3D" id="1.20.1540.10">
    <property type="entry name" value="Rhomboid-like"/>
    <property type="match status" value="1"/>
</dbReference>
<dbReference type="AlphaFoldDB" id="A0A398B2H8"/>
<feature type="repeat" description="TPR" evidence="7">
    <location>
        <begin position="425"/>
        <end position="458"/>
    </location>
</feature>
<feature type="domain" description="Peptidase S54 rhomboid" evidence="9">
    <location>
        <begin position="219"/>
        <end position="351"/>
    </location>
</feature>
<name>A0A398B2H8_9BACI</name>
<dbReference type="SMART" id="SM00028">
    <property type="entry name" value="TPR"/>
    <property type="match status" value="2"/>
</dbReference>
<keyword evidence="6 8" id="KW-0472">Membrane</keyword>
<dbReference type="Proteomes" id="UP000265816">
    <property type="component" value="Unassembled WGS sequence"/>
</dbReference>
<comment type="subcellular location">
    <subcellularLocation>
        <location evidence="1">Membrane</location>
        <topology evidence="1">Multi-pass membrane protein</topology>
    </subcellularLocation>
</comment>
<feature type="transmembrane region" description="Helical" evidence="8">
    <location>
        <begin position="335"/>
        <end position="352"/>
    </location>
</feature>
<evidence type="ECO:0000259" key="9">
    <source>
        <dbReference type="Pfam" id="PF01694"/>
    </source>
</evidence>
<evidence type="ECO:0000256" key="2">
    <source>
        <dbReference type="ARBA" id="ARBA00009045"/>
    </source>
</evidence>
<dbReference type="PANTHER" id="PTHR43731:SF14">
    <property type="entry name" value="PRESENILIN-ASSOCIATED RHOMBOID-LIKE PROTEIN, MITOCHONDRIAL"/>
    <property type="match status" value="1"/>
</dbReference>
<reference evidence="10 11" key="1">
    <citation type="submission" date="2018-08" db="EMBL/GenBank/DDBJ databases">
        <title>Bacillus jemisoniae sp. nov., Bacillus chryseoplanitiae sp. nov., Bacillus resnikiae sp. nov., and Bacillus frankliniae sp. nov., isolated from Viking spacecraft and associated surfaces.</title>
        <authorList>
            <person name="Seuylemezian A."/>
            <person name="Vaishampayan P."/>
        </authorList>
    </citation>
    <scope>NUCLEOTIDE SEQUENCE [LARGE SCALE GENOMIC DNA]</scope>
    <source>
        <strain evidence="10 11">JJ-247</strain>
    </source>
</reference>
<keyword evidence="10" id="KW-0645">Protease</keyword>
<dbReference type="InterPro" id="IPR035952">
    <property type="entry name" value="Rhomboid-like_sf"/>
</dbReference>
<evidence type="ECO:0000256" key="7">
    <source>
        <dbReference type="PROSITE-ProRule" id="PRU00339"/>
    </source>
</evidence>
<organism evidence="10 11">
    <name type="scientific">Mesobacillus zeae</name>
    <dbReference type="NCBI Taxonomy" id="1917180"/>
    <lineage>
        <taxon>Bacteria</taxon>
        <taxon>Bacillati</taxon>
        <taxon>Bacillota</taxon>
        <taxon>Bacilli</taxon>
        <taxon>Bacillales</taxon>
        <taxon>Bacillaceae</taxon>
        <taxon>Mesobacillus</taxon>
    </lineage>
</organism>
<evidence type="ECO:0000256" key="1">
    <source>
        <dbReference type="ARBA" id="ARBA00004141"/>
    </source>
</evidence>
<dbReference type="Pfam" id="PF01694">
    <property type="entry name" value="Rhomboid"/>
    <property type="match status" value="1"/>
</dbReference>
<dbReference type="GO" id="GO:0004252">
    <property type="term" value="F:serine-type endopeptidase activity"/>
    <property type="evidence" value="ECO:0007669"/>
    <property type="project" value="InterPro"/>
</dbReference>